<sequence length="305" mass="34340">MNFRILCLVLGTTCLSVPALADCFDTPTWHDEPLTQLFLDGLGDGKEQDVRRASLTMLLMSKEPAREQRDELKFYLMRTALMQFDGDKGALRKKLQDGSLYDVIQLTDFSRSNPRDQSRIISAYWLNGCVEEALELLASTNNSLTSQYYMPIATGDAELLRSLAQRLEPGGYHQKRLITFAKLLESPDTKEETLQEFLDYLESERTGAESEDWIDSTGVKVALNVIRGQQPDLELLPTEPVYDPVELELSGMRFSAYVAWMGAAGFCEATWKTSFVLLGTPAKSMPFNRELLEASVIRCVENHDG</sequence>
<dbReference type="EMBL" id="FXTE01000012">
    <property type="protein sequence ID" value="SMO85291.1"/>
    <property type="molecule type" value="Genomic_DNA"/>
</dbReference>
<feature type="chain" id="PRO_5022131885" description="HEAT repeat-containing protein" evidence="1">
    <location>
        <begin position="22"/>
        <end position="305"/>
    </location>
</feature>
<evidence type="ECO:0008006" key="4">
    <source>
        <dbReference type="Google" id="ProtNLM"/>
    </source>
</evidence>
<evidence type="ECO:0000256" key="1">
    <source>
        <dbReference type="SAM" id="SignalP"/>
    </source>
</evidence>
<dbReference type="RefSeq" id="WP_142639012.1">
    <property type="nucleotide sequence ID" value="NZ_CANMDC010000022.1"/>
</dbReference>
<keyword evidence="3" id="KW-1185">Reference proteome</keyword>
<organism evidence="2 3">
    <name type="scientific">Ruegeria faecimaris</name>
    <dbReference type="NCBI Taxonomy" id="686389"/>
    <lineage>
        <taxon>Bacteria</taxon>
        <taxon>Pseudomonadati</taxon>
        <taxon>Pseudomonadota</taxon>
        <taxon>Alphaproteobacteria</taxon>
        <taxon>Rhodobacterales</taxon>
        <taxon>Roseobacteraceae</taxon>
        <taxon>Ruegeria</taxon>
    </lineage>
</organism>
<accession>A0A521EPC7</accession>
<evidence type="ECO:0000313" key="2">
    <source>
        <dbReference type="EMBL" id="SMO85291.1"/>
    </source>
</evidence>
<dbReference type="Proteomes" id="UP000319555">
    <property type="component" value="Unassembled WGS sequence"/>
</dbReference>
<feature type="signal peptide" evidence="1">
    <location>
        <begin position="1"/>
        <end position="21"/>
    </location>
</feature>
<keyword evidence="1" id="KW-0732">Signal</keyword>
<reference evidence="2 3" key="1">
    <citation type="submission" date="2017-05" db="EMBL/GenBank/DDBJ databases">
        <authorList>
            <person name="Varghese N."/>
            <person name="Submissions S."/>
        </authorList>
    </citation>
    <scope>NUCLEOTIDE SEQUENCE [LARGE SCALE GENOMIC DNA]</scope>
    <source>
        <strain evidence="2 3">DSM 28009</strain>
    </source>
</reference>
<proteinExistence type="predicted"/>
<dbReference type="OrthoDB" id="9842402at2"/>
<evidence type="ECO:0000313" key="3">
    <source>
        <dbReference type="Proteomes" id="UP000319555"/>
    </source>
</evidence>
<name>A0A521EPC7_9RHOB</name>
<gene>
    <name evidence="2" type="ORF">SAMN06265380_11263</name>
</gene>
<protein>
    <recommendedName>
        <fullName evidence="4">HEAT repeat-containing protein</fullName>
    </recommendedName>
</protein>
<dbReference type="AlphaFoldDB" id="A0A521EPC7"/>